<gene>
    <name evidence="1" type="ORF">ACFFGS_06475</name>
</gene>
<evidence type="ECO:0000313" key="2">
    <source>
        <dbReference type="Proteomes" id="UP001589855"/>
    </source>
</evidence>
<keyword evidence="2" id="KW-1185">Reference proteome</keyword>
<dbReference type="EMBL" id="JBHLUK010000059">
    <property type="protein sequence ID" value="MFC0423765.1"/>
    <property type="molecule type" value="Genomic_DNA"/>
</dbReference>
<name>A0ABV6K658_9LACO</name>
<dbReference type="SUPFAM" id="SSF52540">
    <property type="entry name" value="P-loop containing nucleoside triphosphate hydrolases"/>
    <property type="match status" value="1"/>
</dbReference>
<accession>A0ABV6K658</accession>
<dbReference type="PANTHER" id="PTHR32309:SF31">
    <property type="entry name" value="CAPSULAR EXOPOLYSACCHARIDE FAMILY"/>
    <property type="match status" value="1"/>
</dbReference>
<reference evidence="1 2" key="1">
    <citation type="submission" date="2024-09" db="EMBL/GenBank/DDBJ databases">
        <authorList>
            <person name="Sun Q."/>
            <person name="Mori K."/>
        </authorList>
    </citation>
    <scope>NUCLEOTIDE SEQUENCE [LARGE SCALE GENOMIC DNA]</scope>
    <source>
        <strain evidence="1 2">TBRC 4575</strain>
    </source>
</reference>
<dbReference type="InterPro" id="IPR050445">
    <property type="entry name" value="Bact_polysacc_biosynth/exp"/>
</dbReference>
<dbReference type="Gene3D" id="3.40.50.300">
    <property type="entry name" value="P-loop containing nucleotide triphosphate hydrolases"/>
    <property type="match status" value="1"/>
</dbReference>
<dbReference type="Proteomes" id="UP001589855">
    <property type="component" value="Unassembled WGS sequence"/>
</dbReference>
<dbReference type="InterPro" id="IPR027417">
    <property type="entry name" value="P-loop_NTPase"/>
</dbReference>
<evidence type="ECO:0000313" key="1">
    <source>
        <dbReference type="EMBL" id="MFC0423765.1"/>
    </source>
</evidence>
<dbReference type="RefSeq" id="WP_137645706.1">
    <property type="nucleotide sequence ID" value="NZ_BAABRM010000023.1"/>
</dbReference>
<comment type="caution">
    <text evidence="1">The sequence shown here is derived from an EMBL/GenBank/DDBJ whole genome shotgun (WGS) entry which is preliminary data.</text>
</comment>
<sequence length="199" mass="21991">MDEIKNVIRQINTNLQRLNQDAKSIMFASVDDTAAQQTLLVNMGLMYGRAGESVLIVDTDFSNTRIASAFKLEPKSGLAEYIADTSITEAQMCSKLSTTMPVEVIVSGNTGNESQSSLLNDPRFDSLLNSAKNRFDHILINTASLPKIESLENLSRNVDGCILVVKPDVTEKKKVFRAYQQFRQAGTPVLGYVNINRTL</sequence>
<proteinExistence type="predicted"/>
<dbReference type="PANTHER" id="PTHR32309">
    <property type="entry name" value="TYROSINE-PROTEIN KINASE"/>
    <property type="match status" value="1"/>
</dbReference>
<organism evidence="1 2">
    <name type="scientific">Lactiplantibacillus plajomi</name>
    <dbReference type="NCBI Taxonomy" id="1457217"/>
    <lineage>
        <taxon>Bacteria</taxon>
        <taxon>Bacillati</taxon>
        <taxon>Bacillota</taxon>
        <taxon>Bacilli</taxon>
        <taxon>Lactobacillales</taxon>
        <taxon>Lactobacillaceae</taxon>
        <taxon>Lactiplantibacillus</taxon>
    </lineage>
</organism>
<evidence type="ECO:0008006" key="3">
    <source>
        <dbReference type="Google" id="ProtNLM"/>
    </source>
</evidence>
<protein>
    <recommendedName>
        <fullName evidence="3">Non-specific protein-tyrosine kinase</fullName>
    </recommendedName>
</protein>